<evidence type="ECO:0000256" key="6">
    <source>
        <dbReference type="SAM" id="Phobius"/>
    </source>
</evidence>
<dbReference type="PANTHER" id="PTHR12668:SF53">
    <property type="entry name" value="TMEM14 PROTEIN HOMOLOG YJR085C"/>
    <property type="match status" value="1"/>
</dbReference>
<protein>
    <recommendedName>
        <fullName evidence="8">Transmembrane protein 14</fullName>
    </recommendedName>
</protein>
<dbReference type="InterPro" id="IPR044890">
    <property type="entry name" value="TMEM14_sf"/>
</dbReference>
<dbReference type="Gene3D" id="1.10.10.1740">
    <property type="entry name" value="Transmembrane protein 14-like"/>
    <property type="match status" value="1"/>
</dbReference>
<dbReference type="EMBL" id="HBFM01027786">
    <property type="protein sequence ID" value="CAD8785732.1"/>
    <property type="molecule type" value="Transcribed_RNA"/>
</dbReference>
<accession>A0A7S0YNV4</accession>
<keyword evidence="5 6" id="KW-0472">Membrane</keyword>
<evidence type="ECO:0008006" key="8">
    <source>
        <dbReference type="Google" id="ProtNLM"/>
    </source>
</evidence>
<name>A0A7S0YNV4_9CHLO</name>
<feature type="transmembrane region" description="Helical" evidence="6">
    <location>
        <begin position="33"/>
        <end position="51"/>
    </location>
</feature>
<keyword evidence="4 6" id="KW-1133">Transmembrane helix</keyword>
<comment type="subcellular location">
    <subcellularLocation>
        <location evidence="1">Membrane</location>
    </subcellularLocation>
</comment>
<gene>
    <name evidence="7" type="ORF">PPAR00522_LOCUS17973</name>
</gene>
<evidence type="ECO:0000256" key="1">
    <source>
        <dbReference type="ARBA" id="ARBA00004370"/>
    </source>
</evidence>
<keyword evidence="3 6" id="KW-0812">Transmembrane</keyword>
<feature type="transmembrane region" description="Helical" evidence="6">
    <location>
        <begin position="57"/>
        <end position="79"/>
    </location>
</feature>
<dbReference type="PANTHER" id="PTHR12668">
    <property type="entry name" value="TRANSMEMBRANE PROTEIN 14, 15"/>
    <property type="match status" value="1"/>
</dbReference>
<evidence type="ECO:0000256" key="5">
    <source>
        <dbReference type="ARBA" id="ARBA00023136"/>
    </source>
</evidence>
<organism evidence="7">
    <name type="scientific">Polytomella parva</name>
    <dbReference type="NCBI Taxonomy" id="51329"/>
    <lineage>
        <taxon>Eukaryota</taxon>
        <taxon>Viridiplantae</taxon>
        <taxon>Chlorophyta</taxon>
        <taxon>core chlorophytes</taxon>
        <taxon>Chlorophyceae</taxon>
        <taxon>CS clade</taxon>
        <taxon>Chlamydomonadales</taxon>
        <taxon>Chlamydomonadaceae</taxon>
        <taxon>Polytomella</taxon>
    </lineage>
</organism>
<dbReference type="InterPro" id="IPR005349">
    <property type="entry name" value="TMEM14"/>
</dbReference>
<proteinExistence type="inferred from homology"/>
<evidence type="ECO:0000256" key="4">
    <source>
        <dbReference type="ARBA" id="ARBA00022989"/>
    </source>
</evidence>
<dbReference type="AlphaFoldDB" id="A0A7S0YNV4"/>
<comment type="similarity">
    <text evidence="2">Belongs to the TMEM14 family.</text>
</comment>
<evidence type="ECO:0000256" key="3">
    <source>
        <dbReference type="ARBA" id="ARBA00022692"/>
    </source>
</evidence>
<evidence type="ECO:0000256" key="2">
    <source>
        <dbReference type="ARBA" id="ARBA00007590"/>
    </source>
</evidence>
<evidence type="ECO:0000313" key="7">
    <source>
        <dbReference type="EMBL" id="CAD8785732.1"/>
    </source>
</evidence>
<feature type="transmembrane region" description="Helical" evidence="6">
    <location>
        <begin position="6"/>
        <end position="26"/>
    </location>
</feature>
<dbReference type="Pfam" id="PF03647">
    <property type="entry name" value="Tmemb_14"/>
    <property type="match status" value="1"/>
</dbReference>
<dbReference type="GO" id="GO:0016020">
    <property type="term" value="C:membrane"/>
    <property type="evidence" value="ECO:0007669"/>
    <property type="project" value="UniProtKB-SubCell"/>
</dbReference>
<sequence>MAPTGQAHLDITLALLTSVGGAMGYFKKNSVPSLIGGIGFGVAYGTTAYLIQNVDAVLGHQVGCVTSVALAASMGARFLKTKKVFPAGVVAGAGVLGLAYHIKKYQEWA</sequence>
<reference evidence="7" key="1">
    <citation type="submission" date="2021-01" db="EMBL/GenBank/DDBJ databases">
        <authorList>
            <person name="Corre E."/>
            <person name="Pelletier E."/>
            <person name="Niang G."/>
            <person name="Scheremetjew M."/>
            <person name="Finn R."/>
            <person name="Kale V."/>
            <person name="Holt S."/>
            <person name="Cochrane G."/>
            <person name="Meng A."/>
            <person name="Brown T."/>
            <person name="Cohen L."/>
        </authorList>
    </citation>
    <scope>NUCLEOTIDE SEQUENCE</scope>
    <source>
        <strain evidence="7">SAG 63-3</strain>
    </source>
</reference>
<feature type="transmembrane region" description="Helical" evidence="6">
    <location>
        <begin position="84"/>
        <end position="102"/>
    </location>
</feature>